<dbReference type="Proteomes" id="UP001055117">
    <property type="component" value="Unassembled WGS sequence"/>
</dbReference>
<evidence type="ECO:0000313" key="3">
    <source>
        <dbReference type="Proteomes" id="UP001055117"/>
    </source>
</evidence>
<name>A0ABQ4QNE8_9HYPH</name>
<sequence length="436" mass="46272">MSEARIAIVLKGYPRLSETFIAQEILALEGRGLTLAIWSLRRPTDASRHPMHGAIAAPVSYLPEYLHEAPLRVLRALASGLRRRRFGALVRQFTGDLLRDPTASRVRRLGQALVLARELPDAVNHLHAHFLHTPASVACYAALLTGRSWSFSAHAKDIWTTPDRELADKLADAAWGVTCTRDGLGRLRAVSGRVDPEPGHVALAYHGLDLARFPEPAARPPRDGTDAGDPIRLLCVGRLVPKKGHDDLIEALASLPPTLNWRLDLVGGGELRDALKARVTERGLASRITFHGALAQPAVVAAMRAADLFVLPTKPAPSGDRDGLPNVLMEAASQGLPILATAFAGTPEFINDGVEGCLVPPGDPAALSAAILALAGDPAQRRRLADAAHTRLLQDFSLDAGINLIAGRLAASAGIELPRRAAPESSPATGACACGC</sequence>
<gene>
    <name evidence="2" type="primary">mshA_16</name>
    <name evidence="2" type="ORF">AFCDBAGC_4670</name>
</gene>
<comment type="caution">
    <text evidence="2">The sequence shown here is derived from an EMBL/GenBank/DDBJ whole genome shotgun (WGS) entry which is preliminary data.</text>
</comment>
<feature type="domain" description="Glycosyl transferase family 1" evidence="1">
    <location>
        <begin position="228"/>
        <end position="389"/>
    </location>
</feature>
<dbReference type="PANTHER" id="PTHR12526">
    <property type="entry name" value="GLYCOSYLTRANSFERASE"/>
    <property type="match status" value="1"/>
</dbReference>
<dbReference type="InterPro" id="IPR001296">
    <property type="entry name" value="Glyco_trans_1"/>
</dbReference>
<organism evidence="2 3">
    <name type="scientific">Methylobacterium cerastii</name>
    <dbReference type="NCBI Taxonomy" id="932741"/>
    <lineage>
        <taxon>Bacteria</taxon>
        <taxon>Pseudomonadati</taxon>
        <taxon>Pseudomonadota</taxon>
        <taxon>Alphaproteobacteria</taxon>
        <taxon>Hyphomicrobiales</taxon>
        <taxon>Methylobacteriaceae</taxon>
        <taxon>Methylobacterium</taxon>
    </lineage>
</organism>
<reference evidence="2 3" key="1">
    <citation type="journal article" date="2021" name="Front. Microbiol.">
        <title>Comprehensive Comparative Genomics and Phenotyping of Methylobacterium Species.</title>
        <authorList>
            <person name="Alessa O."/>
            <person name="Ogura Y."/>
            <person name="Fujitani Y."/>
            <person name="Takami H."/>
            <person name="Hayashi T."/>
            <person name="Sahin N."/>
            <person name="Tani A."/>
        </authorList>
    </citation>
    <scope>NUCLEOTIDE SEQUENCE [LARGE SCALE GENOMIC DNA]</scope>
    <source>
        <strain evidence="2 3">DSM 23679</strain>
    </source>
</reference>
<dbReference type="Gene3D" id="3.40.50.2000">
    <property type="entry name" value="Glycogen Phosphorylase B"/>
    <property type="match status" value="2"/>
</dbReference>
<evidence type="ECO:0000259" key="1">
    <source>
        <dbReference type="Pfam" id="PF00534"/>
    </source>
</evidence>
<evidence type="ECO:0000313" key="2">
    <source>
        <dbReference type="EMBL" id="GJD46786.1"/>
    </source>
</evidence>
<keyword evidence="3" id="KW-1185">Reference proteome</keyword>
<dbReference type="CDD" id="cd03801">
    <property type="entry name" value="GT4_PimA-like"/>
    <property type="match status" value="1"/>
</dbReference>
<dbReference type="EMBL" id="BPQG01000094">
    <property type="protein sequence ID" value="GJD46786.1"/>
    <property type="molecule type" value="Genomic_DNA"/>
</dbReference>
<protein>
    <submittedName>
        <fullName evidence="2">D-inositol-3-phosphate glycosyltransferase</fullName>
    </submittedName>
</protein>
<dbReference type="Pfam" id="PF00534">
    <property type="entry name" value="Glycos_transf_1"/>
    <property type="match status" value="1"/>
</dbReference>
<accession>A0ABQ4QNE8</accession>
<proteinExistence type="predicted"/>
<dbReference type="SUPFAM" id="SSF53756">
    <property type="entry name" value="UDP-Glycosyltransferase/glycogen phosphorylase"/>
    <property type="match status" value="1"/>
</dbReference>
<dbReference type="PANTHER" id="PTHR12526:SF636">
    <property type="entry name" value="BLL3647 PROTEIN"/>
    <property type="match status" value="1"/>
</dbReference>
<dbReference type="RefSeq" id="WP_238273084.1">
    <property type="nucleotide sequence ID" value="NZ_BPQG01000094.1"/>
</dbReference>